<evidence type="ECO:0000313" key="2">
    <source>
        <dbReference type="EMBL" id="KAF4614321.1"/>
    </source>
</evidence>
<reference evidence="2 3" key="1">
    <citation type="submission" date="2020-03" db="EMBL/GenBank/DDBJ databases">
        <title>Draft Genome Sequence of Cudoniella acicularis.</title>
        <authorList>
            <person name="Buettner E."/>
            <person name="Kellner H."/>
        </authorList>
    </citation>
    <scope>NUCLEOTIDE SEQUENCE [LARGE SCALE GENOMIC DNA]</scope>
    <source>
        <strain evidence="2 3">DSM 108380</strain>
    </source>
</reference>
<evidence type="ECO:0000313" key="3">
    <source>
        <dbReference type="Proteomes" id="UP000566819"/>
    </source>
</evidence>
<dbReference type="OrthoDB" id="5331193at2759"/>
<proteinExistence type="predicted"/>
<organism evidence="2 3">
    <name type="scientific">Cudoniella acicularis</name>
    <dbReference type="NCBI Taxonomy" id="354080"/>
    <lineage>
        <taxon>Eukaryota</taxon>
        <taxon>Fungi</taxon>
        <taxon>Dikarya</taxon>
        <taxon>Ascomycota</taxon>
        <taxon>Pezizomycotina</taxon>
        <taxon>Leotiomycetes</taxon>
        <taxon>Helotiales</taxon>
        <taxon>Tricladiaceae</taxon>
        <taxon>Cudoniella</taxon>
    </lineage>
</organism>
<keyword evidence="3" id="KW-1185">Reference proteome</keyword>
<gene>
    <name evidence="2" type="ORF">G7Y89_g15418</name>
</gene>
<name>A0A8H4VKN1_9HELO</name>
<sequence length="167" mass="18514">MLSTSQSSPTYAALFANGLDESSLPFQEDCFDYFLASIELGLDSQHARKAISAWVTAGERAKEYGKKNGNWRKRAMVARLGAKKATCPCGEGKKGSFCEHFRASHLWTGRKRMPSKPKPAPKAGTESDVPSLNTRLRSSDGKGKKRGREDERTGMMERRDPAMKARN</sequence>
<accession>A0A8H4VKN1</accession>
<feature type="compositionally biased region" description="Basic and acidic residues" evidence="1">
    <location>
        <begin position="137"/>
        <end position="167"/>
    </location>
</feature>
<dbReference type="AlphaFoldDB" id="A0A8H4VKN1"/>
<dbReference type="Proteomes" id="UP000566819">
    <property type="component" value="Unassembled WGS sequence"/>
</dbReference>
<protein>
    <submittedName>
        <fullName evidence="2">Uncharacterized protein</fullName>
    </submittedName>
</protein>
<comment type="caution">
    <text evidence="2">The sequence shown here is derived from an EMBL/GenBank/DDBJ whole genome shotgun (WGS) entry which is preliminary data.</text>
</comment>
<feature type="region of interest" description="Disordered" evidence="1">
    <location>
        <begin position="109"/>
        <end position="167"/>
    </location>
</feature>
<dbReference type="EMBL" id="JAAMPI010002394">
    <property type="protein sequence ID" value="KAF4614321.1"/>
    <property type="molecule type" value="Genomic_DNA"/>
</dbReference>
<evidence type="ECO:0000256" key="1">
    <source>
        <dbReference type="SAM" id="MobiDB-lite"/>
    </source>
</evidence>